<keyword evidence="6 8" id="KW-0472">Membrane</keyword>
<gene>
    <name evidence="12" type="ORF">MAM1_0191d07661</name>
</gene>
<evidence type="ECO:0000256" key="3">
    <source>
        <dbReference type="ARBA" id="ARBA00022475"/>
    </source>
</evidence>
<evidence type="ECO:0000256" key="7">
    <source>
        <dbReference type="SAM" id="MobiDB-lite"/>
    </source>
</evidence>
<comment type="subcellular location">
    <subcellularLocation>
        <location evidence="1">Cell membrane</location>
        <topology evidence="1">Multi-pass membrane protein</topology>
    </subcellularLocation>
</comment>
<dbReference type="STRING" id="91626.A0A0C9MKU1"/>
<feature type="transmembrane region" description="Helical" evidence="8">
    <location>
        <begin position="377"/>
        <end position="397"/>
    </location>
</feature>
<sequence length="616" mass="67503">MPGSREFDRVDYDLEKTLYPDEPNVEGTSTPDHLMVHRLHTNLTDTLESHSDVKQAPRPAPIAEKGMTTSIDMPQQKGDKASVEISTDDGEDEVKKDSKLSLFYKRHKVWFHIGYFIIFTGFLAAAYAIQVPKGYSQENLILGLIYAFFCLKFLFKYVSTSHITKPIVWCGRKAMAPYMRLPELYRTLAYGVFVLAVILITVFCLPEKPESNRLQRLQALFGMIVFLFCLWATSNNRKIVNWNTIFSGLLLQFLLALFVFRCSVGHDIFNWASTFAQGYLEKASHGTSFIFGDAVAESGIFAVTVFPTLIFFAATVQVLYYYGALQFLLKKCATFFMAALKVSGAESIVAVASPFLGQGENALLIKPFLPYLTQSEMHQVMCSGFATISGSVLYGYIAMGVSGEALLTSCIMSIPCSLAVSKLRMPEDDVPITANEVRVPPSDEKPANALHAAGHGAATGMNIALLMCANLISLLAMLYAVNAGLTWLGNFVTIDNLTLQLITGYIFVPVSWLMGVEPQDVVTVGQLLATKIWANEFVAYQALASTYINILTPRSYLITTYALCGFANLGSVGMQIGVLSTLAPKRSGDIASLAVSAMICGAFSTWISAAIAGMLL</sequence>
<evidence type="ECO:0000256" key="8">
    <source>
        <dbReference type="SAM" id="Phobius"/>
    </source>
</evidence>
<evidence type="ECO:0000259" key="9">
    <source>
        <dbReference type="Pfam" id="PF01773"/>
    </source>
</evidence>
<evidence type="ECO:0000313" key="13">
    <source>
        <dbReference type="Proteomes" id="UP000053815"/>
    </source>
</evidence>
<evidence type="ECO:0000259" key="11">
    <source>
        <dbReference type="Pfam" id="PF07670"/>
    </source>
</evidence>
<dbReference type="PANTHER" id="PTHR10590">
    <property type="entry name" value="SODIUM/NUCLEOSIDE COTRANSPORTER"/>
    <property type="match status" value="1"/>
</dbReference>
<proteinExistence type="inferred from homology"/>
<dbReference type="AlphaFoldDB" id="A0A0C9MKU1"/>
<comment type="similarity">
    <text evidence="2">Belongs to the concentrative nucleoside transporter (CNT) (TC 2.A.41) family.</text>
</comment>
<evidence type="ECO:0000256" key="4">
    <source>
        <dbReference type="ARBA" id="ARBA00022692"/>
    </source>
</evidence>
<dbReference type="EMBL" id="DF836480">
    <property type="protein sequence ID" value="GAN08154.1"/>
    <property type="molecule type" value="Genomic_DNA"/>
</dbReference>
<feature type="transmembrane region" description="Helical" evidence="8">
    <location>
        <begin position="300"/>
        <end position="322"/>
    </location>
</feature>
<feature type="transmembrane region" description="Helical" evidence="8">
    <location>
        <begin position="141"/>
        <end position="163"/>
    </location>
</feature>
<dbReference type="InterPro" id="IPR008276">
    <property type="entry name" value="C_nuclsd_transpt"/>
</dbReference>
<feature type="transmembrane region" description="Helical" evidence="8">
    <location>
        <begin position="240"/>
        <end position="260"/>
    </location>
</feature>
<feature type="transmembrane region" description="Helical" evidence="8">
    <location>
        <begin position="217"/>
        <end position="233"/>
    </location>
</feature>
<feature type="transmembrane region" description="Helical" evidence="8">
    <location>
        <begin position="109"/>
        <end position="129"/>
    </location>
</feature>
<evidence type="ECO:0000256" key="6">
    <source>
        <dbReference type="ARBA" id="ARBA00023136"/>
    </source>
</evidence>
<evidence type="ECO:0000256" key="2">
    <source>
        <dbReference type="ARBA" id="ARBA00009033"/>
    </source>
</evidence>
<evidence type="ECO:0000256" key="1">
    <source>
        <dbReference type="ARBA" id="ARBA00004651"/>
    </source>
</evidence>
<dbReference type="Proteomes" id="UP000053815">
    <property type="component" value="Unassembled WGS sequence"/>
</dbReference>
<dbReference type="Pfam" id="PF07670">
    <property type="entry name" value="Gate"/>
    <property type="match status" value="1"/>
</dbReference>
<dbReference type="Pfam" id="PF07662">
    <property type="entry name" value="Nucleos_tra2_C"/>
    <property type="match status" value="1"/>
</dbReference>
<keyword evidence="13" id="KW-1185">Reference proteome</keyword>
<feature type="transmembrane region" description="Helical" evidence="8">
    <location>
        <begin position="556"/>
        <end position="578"/>
    </location>
</feature>
<feature type="region of interest" description="Disordered" evidence="7">
    <location>
        <begin position="67"/>
        <end position="89"/>
    </location>
</feature>
<dbReference type="PANTHER" id="PTHR10590:SF4">
    <property type="entry name" value="SOLUTE CARRIER FAMILY 28 MEMBER 3"/>
    <property type="match status" value="1"/>
</dbReference>
<dbReference type="InterPro" id="IPR011657">
    <property type="entry name" value="CNT_C_dom"/>
</dbReference>
<feature type="domain" description="Nucleoside transporter/FeoB GTPase Gate" evidence="11">
    <location>
        <begin position="303"/>
        <end position="400"/>
    </location>
</feature>
<feature type="transmembrane region" description="Helical" evidence="8">
    <location>
        <begin position="184"/>
        <end position="205"/>
    </location>
</feature>
<protein>
    <submittedName>
        <fullName evidence="12">H+/nucleoside cotransporter</fullName>
    </submittedName>
</protein>
<feature type="transmembrane region" description="Helical" evidence="8">
    <location>
        <begin position="590"/>
        <end position="615"/>
    </location>
</feature>
<dbReference type="InterPro" id="IPR002668">
    <property type="entry name" value="CNT_N_dom"/>
</dbReference>
<dbReference type="InterPro" id="IPR011642">
    <property type="entry name" value="Gate_dom"/>
</dbReference>
<dbReference type="GO" id="GO:0005337">
    <property type="term" value="F:nucleoside transmembrane transporter activity"/>
    <property type="evidence" value="ECO:0007669"/>
    <property type="project" value="InterPro"/>
</dbReference>
<keyword evidence="4 8" id="KW-0812">Transmembrane</keyword>
<feature type="domain" description="Concentrative nucleoside transporter N-terminal" evidence="9">
    <location>
        <begin position="221"/>
        <end position="293"/>
    </location>
</feature>
<keyword evidence="5 8" id="KW-1133">Transmembrane helix</keyword>
<dbReference type="Pfam" id="PF01773">
    <property type="entry name" value="Nucleos_tra2_N"/>
    <property type="match status" value="1"/>
</dbReference>
<keyword evidence="3" id="KW-1003">Cell membrane</keyword>
<dbReference type="GO" id="GO:0005886">
    <property type="term" value="C:plasma membrane"/>
    <property type="evidence" value="ECO:0007669"/>
    <property type="project" value="UniProtKB-SubCell"/>
</dbReference>
<evidence type="ECO:0000256" key="5">
    <source>
        <dbReference type="ARBA" id="ARBA00022989"/>
    </source>
</evidence>
<feature type="transmembrane region" description="Helical" evidence="8">
    <location>
        <begin position="463"/>
        <end position="485"/>
    </location>
</feature>
<dbReference type="OrthoDB" id="6075923at2759"/>
<accession>A0A0C9MKU1</accession>
<organism evidence="12">
    <name type="scientific">Mucor ambiguus</name>
    <dbReference type="NCBI Taxonomy" id="91626"/>
    <lineage>
        <taxon>Eukaryota</taxon>
        <taxon>Fungi</taxon>
        <taxon>Fungi incertae sedis</taxon>
        <taxon>Mucoromycota</taxon>
        <taxon>Mucoromycotina</taxon>
        <taxon>Mucoromycetes</taxon>
        <taxon>Mucorales</taxon>
        <taxon>Mucorineae</taxon>
        <taxon>Mucoraceae</taxon>
        <taxon>Mucor</taxon>
    </lineage>
</organism>
<name>A0A0C9MKU1_9FUNG</name>
<reference evidence="12" key="1">
    <citation type="submission" date="2014-09" db="EMBL/GenBank/DDBJ databases">
        <title>Draft genome sequence of an oleaginous Mucoromycotina fungus Mucor ambiguus NBRC6742.</title>
        <authorList>
            <person name="Takeda I."/>
            <person name="Yamane N."/>
            <person name="Morita T."/>
            <person name="Tamano K."/>
            <person name="Machida M."/>
            <person name="Baker S."/>
            <person name="Koike H."/>
        </authorList>
    </citation>
    <scope>NUCLEOTIDE SEQUENCE</scope>
    <source>
        <strain evidence="12">NBRC 6742</strain>
    </source>
</reference>
<dbReference type="GO" id="GO:0015293">
    <property type="term" value="F:symporter activity"/>
    <property type="evidence" value="ECO:0007669"/>
    <property type="project" value="TreeGrafter"/>
</dbReference>
<evidence type="ECO:0000259" key="10">
    <source>
        <dbReference type="Pfam" id="PF07662"/>
    </source>
</evidence>
<feature type="domain" description="Concentrative nucleoside transporter C-terminal" evidence="10">
    <location>
        <begin position="406"/>
        <end position="613"/>
    </location>
</feature>
<evidence type="ECO:0000313" key="12">
    <source>
        <dbReference type="EMBL" id="GAN08154.1"/>
    </source>
</evidence>
<feature type="transmembrane region" description="Helical" evidence="8">
    <location>
        <begin position="497"/>
        <end position="516"/>
    </location>
</feature>